<organism evidence="1 2">
    <name type="scientific">Nocardia ignorata</name>
    <dbReference type="NCBI Taxonomy" id="145285"/>
    <lineage>
        <taxon>Bacteria</taxon>
        <taxon>Bacillati</taxon>
        <taxon>Actinomycetota</taxon>
        <taxon>Actinomycetes</taxon>
        <taxon>Mycobacteriales</taxon>
        <taxon>Nocardiaceae</taxon>
        <taxon>Nocardia</taxon>
    </lineage>
</organism>
<reference evidence="1 2" key="1">
    <citation type="submission" date="2019-03" db="EMBL/GenBank/DDBJ databases">
        <title>Genomic Encyclopedia of Type Strains, Phase IV (KMG-IV): sequencing the most valuable type-strain genomes for metagenomic binning, comparative biology and taxonomic classification.</title>
        <authorList>
            <person name="Goeker M."/>
        </authorList>
    </citation>
    <scope>NUCLEOTIDE SEQUENCE [LARGE SCALE GENOMIC DNA]</scope>
    <source>
        <strain evidence="1 2">DSM 44496</strain>
    </source>
</reference>
<comment type="caution">
    <text evidence="1">The sequence shown here is derived from an EMBL/GenBank/DDBJ whole genome shotgun (WGS) entry which is preliminary data.</text>
</comment>
<gene>
    <name evidence="1" type="ORF">DFR75_107218</name>
</gene>
<name>A0A4R6P4I8_NOCIG</name>
<evidence type="ECO:0000313" key="1">
    <source>
        <dbReference type="EMBL" id="TDP31993.1"/>
    </source>
</evidence>
<accession>A0A4R6P4I8</accession>
<dbReference type="Proteomes" id="UP000295087">
    <property type="component" value="Unassembled WGS sequence"/>
</dbReference>
<protein>
    <submittedName>
        <fullName evidence="1">Uncharacterized protein</fullName>
    </submittedName>
</protein>
<sequence>MFSVAANRRFKHKIVLEPSARSVENQWLGVTFRESKTFVQFREGRPYLPQGARLTSADDDQRREFYRLRRRENNETDFVYPPLTYTVSESDLVPPA</sequence>
<dbReference type="EMBL" id="SNXK01000007">
    <property type="protein sequence ID" value="TDP31993.1"/>
    <property type="molecule type" value="Genomic_DNA"/>
</dbReference>
<dbReference type="RefSeq" id="WP_208115394.1">
    <property type="nucleotide sequence ID" value="NZ_JBHXPO010000001.1"/>
</dbReference>
<proteinExistence type="predicted"/>
<evidence type="ECO:0000313" key="2">
    <source>
        <dbReference type="Proteomes" id="UP000295087"/>
    </source>
</evidence>
<keyword evidence="2" id="KW-1185">Reference proteome</keyword>
<dbReference type="AlphaFoldDB" id="A0A4R6P4I8"/>